<protein>
    <submittedName>
        <fullName evidence="1">Uncharacterized protein</fullName>
    </submittedName>
</protein>
<dbReference type="AlphaFoldDB" id="A0AAF0IIZ3"/>
<dbReference type="EMBL" id="CP120628">
    <property type="protein sequence ID" value="WEW58407.1"/>
    <property type="molecule type" value="Genomic_DNA"/>
</dbReference>
<gene>
    <name evidence="1" type="ORF">PRK78_003875</name>
</gene>
<evidence type="ECO:0000313" key="1">
    <source>
        <dbReference type="EMBL" id="WEW58407.1"/>
    </source>
</evidence>
<proteinExistence type="predicted"/>
<reference evidence="1" key="1">
    <citation type="submission" date="2023-03" db="EMBL/GenBank/DDBJ databases">
        <title>Emydomyces testavorans Genome Sequence.</title>
        <authorList>
            <person name="Hoyer L."/>
        </authorList>
    </citation>
    <scope>NUCLEOTIDE SEQUENCE</scope>
    <source>
        <strain evidence="1">16-2883</strain>
    </source>
</reference>
<sequence length="1150" mass="127076">MDECQKLTVASIWKFDPEAVLEIRSHFKKLETAGQTFCKYEQRNDVFTFDSHGIVETASVFSQLLTAIIDDEKDNDLLEKPKISRIVAPPPAHEQAFEPHLDDDEPPLIDTFVCMQEEASVSIETRYWQSKYGGVDCFLKLPYDVLSEVENATGAHIALETENKRIRVSKLVPLWRTRLIIRVKIKSLVTSSHVENILHVSEKDFRLRLCVYATLNSLAIQGLFVDLSIKDISQFAGMYVTVIETPDMETRNGEVPKRILAPPRPTPLKKGRSKLWADFKFAELGDVDNLPEFSPPKVRLTIASQERQPSPKVESLPNIAVEEAAVDKHRFLSREKVSLVDKWVTEGVEAGAVWSPSSEPIAAPSRDSFSNPAPALAVPGIKKRVAIAAGASNAGSSNLKSPASRDNVSTDIANRSLEAKAPTLEAIDSSNIAADGLEKSSTVKNDQSVLLVDTPQRKPWMSSQKKGPELIDISDCSNIDSVLVPKLPFNQEPLVPSRFRQETPVSVVSQLDSMRSIVNPSPFCAKSESSKPSLMPDEEKGNLSLYVGNASSTTEFPQSVHLKEKAGIQRSHVQGGKVAVYSCERLGISHEKEEENPLSTLFGQNNHGSPYGHSQTTCENGLLLGSERIIERLQTISEVETRVFCKTMRQQTASTNKRSSKAGQKAKKRAAIAEAWGTPVPSNASNTRVNVSEPSKWKKLQLAELKASEDNRIRDLYSALDPILGAVQCFKGNISLELQFGLILVHNVPKVYTDRAIDVKAWDKLFRPQHGLRGPSTRFMNILTSSGADIDYILTLKNNVENYSLFSENPSTRHITYEFHCQAKGNRSIVVSVDESGMTTVTRPETVLGAVNIHFPERIWDMRVTVKGSQEYSPGIDKEIDGAVEDLIYNLYVCPNEASCSLYFRLGPLDILHITKVLVRRSTRHGYLEHDHALKTHAGIRSRERNEVNLLSDNMVNPPLSNQDLYLQVTEVQNLLFGQISTDKSFIRARALSPEEMVENSRLWYEVSIVSPAVEKVFESNKNLPVGGCATDWQPLDLLGADADLMGQNSVLTTEAKDRVGFGGLGQMYRVASQIITQIDGVGCANSRSCIEPRGSLASAATRSNFAVTAVPSVGAPDAQTAVTASTARETFYKLDSQSTSNVSGVEEFW</sequence>
<evidence type="ECO:0000313" key="2">
    <source>
        <dbReference type="Proteomes" id="UP001219355"/>
    </source>
</evidence>
<organism evidence="1 2">
    <name type="scientific">Emydomyces testavorans</name>
    <dbReference type="NCBI Taxonomy" id="2070801"/>
    <lineage>
        <taxon>Eukaryota</taxon>
        <taxon>Fungi</taxon>
        <taxon>Dikarya</taxon>
        <taxon>Ascomycota</taxon>
        <taxon>Pezizomycotina</taxon>
        <taxon>Eurotiomycetes</taxon>
        <taxon>Eurotiomycetidae</taxon>
        <taxon>Onygenales</taxon>
        <taxon>Nannizziopsiaceae</taxon>
        <taxon>Emydomyces</taxon>
    </lineage>
</organism>
<accession>A0AAF0IIZ3</accession>
<name>A0AAF0IIZ3_9EURO</name>
<dbReference type="Proteomes" id="UP001219355">
    <property type="component" value="Chromosome 2"/>
</dbReference>
<keyword evidence="2" id="KW-1185">Reference proteome</keyword>